<keyword evidence="1" id="KW-0732">Signal</keyword>
<dbReference type="Gene3D" id="3.40.50.1820">
    <property type="entry name" value="alpha/beta hydrolase"/>
    <property type="match status" value="1"/>
</dbReference>
<dbReference type="PANTHER" id="PTHR48098">
    <property type="entry name" value="ENTEROCHELIN ESTERASE-RELATED"/>
    <property type="match status" value="1"/>
</dbReference>
<organism evidence="2 3">
    <name type="scientific">Lignipirellula cremea</name>
    <dbReference type="NCBI Taxonomy" id="2528010"/>
    <lineage>
        <taxon>Bacteria</taxon>
        <taxon>Pseudomonadati</taxon>
        <taxon>Planctomycetota</taxon>
        <taxon>Planctomycetia</taxon>
        <taxon>Pirellulales</taxon>
        <taxon>Pirellulaceae</taxon>
        <taxon>Lignipirellula</taxon>
    </lineage>
</organism>
<keyword evidence="2" id="KW-0326">Glycosidase</keyword>
<dbReference type="KEGG" id="lcre:Pla8534_63980"/>
<sequence precursor="true">MLNQIALRLVLPLALLIATLAAADATAQRPQREVKWVNPQVANVKGLEHKVLASKSLGHDVGYAVWTPPGYDAKGATRYPVIYFLHGAGGTEASDSGGFSSMVAGKIRQGDFPPAICVFPNGGMSGYRDPVEAMIIDELIPRIDHDYATRAEAAGRAIAGFSMGGAGAVRLAILHPELFCAAGSWGGALSRRGSGEDSPLLPAAKTAARTLQANHFELLTINGDQDLPAGFTPLGKVLKPLEIPHQVVTLPDTKHNLGHYYERSAETMLTFLARRLRGE</sequence>
<evidence type="ECO:0000256" key="1">
    <source>
        <dbReference type="SAM" id="SignalP"/>
    </source>
</evidence>
<keyword evidence="2" id="KW-0858">Xylan degradation</keyword>
<dbReference type="GO" id="GO:0045493">
    <property type="term" value="P:xylan catabolic process"/>
    <property type="evidence" value="ECO:0007669"/>
    <property type="project" value="UniProtKB-KW"/>
</dbReference>
<accession>A0A518E365</accession>
<reference evidence="2 3" key="1">
    <citation type="submission" date="2019-02" db="EMBL/GenBank/DDBJ databases">
        <title>Deep-cultivation of Planctomycetes and their phenomic and genomic characterization uncovers novel biology.</title>
        <authorList>
            <person name="Wiegand S."/>
            <person name="Jogler M."/>
            <person name="Boedeker C."/>
            <person name="Pinto D."/>
            <person name="Vollmers J."/>
            <person name="Rivas-Marin E."/>
            <person name="Kohn T."/>
            <person name="Peeters S.H."/>
            <person name="Heuer A."/>
            <person name="Rast P."/>
            <person name="Oberbeckmann S."/>
            <person name="Bunk B."/>
            <person name="Jeske O."/>
            <person name="Meyerdierks A."/>
            <person name="Storesund J.E."/>
            <person name="Kallscheuer N."/>
            <person name="Luecker S."/>
            <person name="Lage O.M."/>
            <person name="Pohl T."/>
            <person name="Merkel B.J."/>
            <person name="Hornburger P."/>
            <person name="Mueller R.-W."/>
            <person name="Bruemmer F."/>
            <person name="Labrenz M."/>
            <person name="Spormann A.M."/>
            <person name="Op den Camp H."/>
            <person name="Overmann J."/>
            <person name="Amann R."/>
            <person name="Jetten M.S.M."/>
            <person name="Mascher T."/>
            <person name="Medema M.H."/>
            <person name="Devos D.P."/>
            <person name="Kaster A.-K."/>
            <person name="Ovreas L."/>
            <person name="Rohde M."/>
            <person name="Galperin M.Y."/>
            <person name="Jogler C."/>
        </authorList>
    </citation>
    <scope>NUCLEOTIDE SEQUENCE [LARGE SCALE GENOMIC DNA]</scope>
    <source>
        <strain evidence="2 3">Pla85_3_4</strain>
    </source>
</reference>
<gene>
    <name evidence="2" type="ORF">Pla8534_63980</name>
</gene>
<dbReference type="GO" id="GO:0016747">
    <property type="term" value="F:acyltransferase activity, transferring groups other than amino-acyl groups"/>
    <property type="evidence" value="ECO:0007669"/>
    <property type="project" value="TreeGrafter"/>
</dbReference>
<dbReference type="GO" id="GO:0016798">
    <property type="term" value="F:hydrolase activity, acting on glycosyl bonds"/>
    <property type="evidence" value="ECO:0007669"/>
    <property type="project" value="UniProtKB-KW"/>
</dbReference>
<dbReference type="AlphaFoldDB" id="A0A518E365"/>
<keyword evidence="2" id="KW-0624">Polysaccharide degradation</keyword>
<name>A0A518E365_9BACT</name>
<evidence type="ECO:0000313" key="2">
    <source>
        <dbReference type="EMBL" id="QDU98529.1"/>
    </source>
</evidence>
<keyword evidence="3" id="KW-1185">Reference proteome</keyword>
<keyword evidence="2" id="KW-0119">Carbohydrate metabolism</keyword>
<dbReference type="RefSeq" id="WP_145057861.1">
    <property type="nucleotide sequence ID" value="NZ_CP036433.1"/>
</dbReference>
<dbReference type="Proteomes" id="UP000317648">
    <property type="component" value="Chromosome"/>
</dbReference>
<proteinExistence type="predicted"/>
<dbReference type="InterPro" id="IPR000801">
    <property type="entry name" value="Esterase-like"/>
</dbReference>
<feature type="chain" id="PRO_5021966330" evidence="1">
    <location>
        <begin position="24"/>
        <end position="279"/>
    </location>
</feature>
<dbReference type="SUPFAM" id="SSF53474">
    <property type="entry name" value="alpha/beta-Hydrolases"/>
    <property type="match status" value="1"/>
</dbReference>
<dbReference type="OrthoDB" id="265974at2"/>
<dbReference type="InterPro" id="IPR029058">
    <property type="entry name" value="AB_hydrolase_fold"/>
</dbReference>
<dbReference type="EMBL" id="CP036433">
    <property type="protein sequence ID" value="QDU98529.1"/>
    <property type="molecule type" value="Genomic_DNA"/>
</dbReference>
<dbReference type="PANTHER" id="PTHR48098:SF1">
    <property type="entry name" value="DIACYLGLYCEROL ACYLTRANSFERASE_MYCOLYLTRANSFERASE AG85A"/>
    <property type="match status" value="1"/>
</dbReference>
<dbReference type="Pfam" id="PF00756">
    <property type="entry name" value="Esterase"/>
    <property type="match status" value="1"/>
</dbReference>
<feature type="signal peptide" evidence="1">
    <location>
        <begin position="1"/>
        <end position="23"/>
    </location>
</feature>
<dbReference type="InterPro" id="IPR050583">
    <property type="entry name" value="Mycobacterial_A85_antigen"/>
</dbReference>
<evidence type="ECO:0000313" key="3">
    <source>
        <dbReference type="Proteomes" id="UP000317648"/>
    </source>
</evidence>
<keyword evidence="2" id="KW-0378">Hydrolase</keyword>
<protein>
    <submittedName>
        <fullName evidence="2">Endo-1,4-beta-xylanase/feruloyl esterase</fullName>
    </submittedName>
</protein>